<dbReference type="KEGG" id="asd:AS9A_1524"/>
<evidence type="ECO:0000313" key="2">
    <source>
        <dbReference type="Proteomes" id="UP000009235"/>
    </source>
</evidence>
<accession>F6EI26</accession>
<evidence type="ECO:0000313" key="1">
    <source>
        <dbReference type="EMBL" id="AEF39975.1"/>
    </source>
</evidence>
<proteinExistence type="predicted"/>
<protein>
    <submittedName>
        <fullName evidence="1">Uncharacterized protein</fullName>
    </submittedName>
</protein>
<dbReference type="Proteomes" id="UP000009235">
    <property type="component" value="Chromosome"/>
</dbReference>
<reference evidence="1 2" key="1">
    <citation type="journal article" date="2011" name="J. Bacteriol.">
        <title>Complete genome sequence of Amycolicicoccus subflavus DQS3-9A1T, an actinomycete isolated from crude oil-polluted soil.</title>
        <authorList>
            <person name="Cai M."/>
            <person name="Chen W.M."/>
            <person name="Nie Y."/>
            <person name="Chi C.Q."/>
            <person name="Wang Y.N."/>
            <person name="Tang Y.Q."/>
            <person name="Li G.Y."/>
            <person name="Wu X.L."/>
        </authorList>
    </citation>
    <scope>NUCLEOTIDE SEQUENCE [LARGE SCALE GENOMIC DNA]</scope>
    <source>
        <strain evidence="2">DSM 45089 / DQS3-9A1</strain>
    </source>
</reference>
<gene>
    <name evidence="1" type="ordered locus">AS9A_1524</name>
</gene>
<dbReference type="EMBL" id="CP002786">
    <property type="protein sequence ID" value="AEF39975.1"/>
    <property type="molecule type" value="Genomic_DNA"/>
</dbReference>
<sequence>MRQYAEPDVVMLHDARHLSHGACDLWPSRMGNEKYLAVTR</sequence>
<dbReference type="AlphaFoldDB" id="F6EI26"/>
<organism evidence="1 2">
    <name type="scientific">Hoyosella subflava (strain DSM 45089 / JCM 17490 / NBRC 109087 / DQS3-9A1)</name>
    <name type="common">Amycolicicoccus subflavus</name>
    <dbReference type="NCBI Taxonomy" id="443218"/>
    <lineage>
        <taxon>Bacteria</taxon>
        <taxon>Bacillati</taxon>
        <taxon>Actinomycetota</taxon>
        <taxon>Actinomycetes</taxon>
        <taxon>Mycobacteriales</taxon>
        <taxon>Hoyosellaceae</taxon>
        <taxon>Hoyosella</taxon>
    </lineage>
</organism>
<dbReference type="HOGENOM" id="CLU_3283875_0_0_11"/>
<keyword evidence="2" id="KW-1185">Reference proteome</keyword>
<name>F6EI26_HOYSD</name>